<organism evidence="11 14">
    <name type="scientific">Adineta steineri</name>
    <dbReference type="NCBI Taxonomy" id="433720"/>
    <lineage>
        <taxon>Eukaryota</taxon>
        <taxon>Metazoa</taxon>
        <taxon>Spiralia</taxon>
        <taxon>Gnathifera</taxon>
        <taxon>Rotifera</taxon>
        <taxon>Eurotatoria</taxon>
        <taxon>Bdelloidea</taxon>
        <taxon>Adinetida</taxon>
        <taxon>Adinetidae</taxon>
        <taxon>Adineta</taxon>
    </lineage>
</organism>
<feature type="transmembrane region" description="Helical" evidence="10">
    <location>
        <begin position="291"/>
        <end position="310"/>
    </location>
</feature>
<dbReference type="CDD" id="cd00333">
    <property type="entry name" value="MIP"/>
    <property type="match status" value="1"/>
</dbReference>
<dbReference type="SUPFAM" id="SSF81338">
    <property type="entry name" value="Aquaporin-like"/>
    <property type="match status" value="1"/>
</dbReference>
<comment type="subcellular location">
    <subcellularLocation>
        <location evidence="1">Cell membrane</location>
        <topology evidence="1">Multi-pass membrane protein</topology>
    </subcellularLocation>
</comment>
<reference evidence="11" key="1">
    <citation type="submission" date="2021-02" db="EMBL/GenBank/DDBJ databases">
        <authorList>
            <person name="Nowell W R."/>
        </authorList>
    </citation>
    <scope>NUCLEOTIDE SEQUENCE</scope>
</reference>
<protein>
    <recommendedName>
        <fullName evidence="15">Aquaporin-like protein</fullName>
    </recommendedName>
</protein>
<dbReference type="InterPro" id="IPR000425">
    <property type="entry name" value="MIP"/>
</dbReference>
<comment type="caution">
    <text evidence="11">The sequence shown here is derived from an EMBL/GenBank/DDBJ whole genome shotgun (WGS) entry which is preliminary data.</text>
</comment>
<comment type="similarity">
    <text evidence="2 8">Belongs to the MIP/aquaporin (TC 1.A.8) family.</text>
</comment>
<evidence type="ECO:0000256" key="7">
    <source>
        <dbReference type="ARBA" id="ARBA00023136"/>
    </source>
</evidence>
<evidence type="ECO:0000256" key="10">
    <source>
        <dbReference type="SAM" id="Phobius"/>
    </source>
</evidence>
<proteinExistence type="inferred from homology"/>
<keyword evidence="3 8" id="KW-0813">Transport</keyword>
<dbReference type="OrthoDB" id="3222at2759"/>
<evidence type="ECO:0000313" key="13">
    <source>
        <dbReference type="Proteomes" id="UP000663832"/>
    </source>
</evidence>
<dbReference type="InterPro" id="IPR022357">
    <property type="entry name" value="MIP_CS"/>
</dbReference>
<dbReference type="Pfam" id="PF00230">
    <property type="entry name" value="MIP"/>
    <property type="match status" value="1"/>
</dbReference>
<feature type="transmembrane region" description="Helical" evidence="10">
    <location>
        <begin position="218"/>
        <end position="239"/>
    </location>
</feature>
<feature type="transmembrane region" description="Helical" evidence="10">
    <location>
        <begin position="176"/>
        <end position="198"/>
    </location>
</feature>
<dbReference type="GO" id="GO:0015250">
    <property type="term" value="F:water channel activity"/>
    <property type="evidence" value="ECO:0007669"/>
    <property type="project" value="TreeGrafter"/>
</dbReference>
<accession>A0A814BKD8</accession>
<evidence type="ECO:0000313" key="14">
    <source>
        <dbReference type="Proteomes" id="UP000663877"/>
    </source>
</evidence>
<keyword evidence="4" id="KW-1003">Cell membrane</keyword>
<dbReference type="InterPro" id="IPR034294">
    <property type="entry name" value="Aquaporin_transptr"/>
</dbReference>
<evidence type="ECO:0000313" key="12">
    <source>
        <dbReference type="EMBL" id="CAF1332350.1"/>
    </source>
</evidence>
<dbReference type="Proteomes" id="UP000663877">
    <property type="component" value="Unassembled WGS sequence"/>
</dbReference>
<dbReference type="EMBL" id="CAJNOM010000297">
    <property type="protein sequence ID" value="CAF1332350.1"/>
    <property type="molecule type" value="Genomic_DNA"/>
</dbReference>
<feature type="compositionally biased region" description="Polar residues" evidence="9">
    <location>
        <begin position="320"/>
        <end position="330"/>
    </location>
</feature>
<dbReference type="Proteomes" id="UP000663832">
    <property type="component" value="Unassembled WGS sequence"/>
</dbReference>
<dbReference type="Gene3D" id="1.20.1080.10">
    <property type="entry name" value="Glycerol uptake facilitator protein"/>
    <property type="match status" value="1"/>
</dbReference>
<dbReference type="GO" id="GO:0005886">
    <property type="term" value="C:plasma membrane"/>
    <property type="evidence" value="ECO:0007669"/>
    <property type="project" value="UniProtKB-SubCell"/>
</dbReference>
<dbReference type="NCBIfam" id="TIGR00861">
    <property type="entry name" value="MIP"/>
    <property type="match status" value="1"/>
</dbReference>
<evidence type="ECO:0000256" key="6">
    <source>
        <dbReference type="ARBA" id="ARBA00022989"/>
    </source>
</evidence>
<keyword evidence="13" id="KW-1185">Reference proteome</keyword>
<dbReference type="EMBL" id="CAJNOI010000044">
    <property type="protein sequence ID" value="CAF0927338.1"/>
    <property type="molecule type" value="Genomic_DNA"/>
</dbReference>
<evidence type="ECO:0000256" key="1">
    <source>
        <dbReference type="ARBA" id="ARBA00004651"/>
    </source>
</evidence>
<dbReference type="PROSITE" id="PS00221">
    <property type="entry name" value="MIP"/>
    <property type="match status" value="1"/>
</dbReference>
<evidence type="ECO:0000256" key="8">
    <source>
        <dbReference type="RuleBase" id="RU000477"/>
    </source>
</evidence>
<evidence type="ECO:0000256" key="2">
    <source>
        <dbReference type="ARBA" id="ARBA00006175"/>
    </source>
</evidence>
<evidence type="ECO:0000313" key="11">
    <source>
        <dbReference type="EMBL" id="CAF0927338.1"/>
    </source>
</evidence>
<dbReference type="PANTHER" id="PTHR19139">
    <property type="entry name" value="AQUAPORIN TRANSPORTER"/>
    <property type="match status" value="1"/>
</dbReference>
<dbReference type="AlphaFoldDB" id="A0A814BKD8"/>
<feature type="transmembrane region" description="Helical" evidence="10">
    <location>
        <begin position="103"/>
        <end position="124"/>
    </location>
</feature>
<evidence type="ECO:0000256" key="3">
    <source>
        <dbReference type="ARBA" id="ARBA00022448"/>
    </source>
</evidence>
<sequence>MNDDYVPSASVDSYTTPMEVQIPLLEPSSTHDGSINKAVNKSVAPNTNKSGSSPTIAKIAGNSNKLSTLRVSQNSNNEPKNQTLLEKLFPVGQLLRVELYQALLSEFIGTFLLVLVCTSTGLPITMKQVPDMHGALAAGLIVATIVVGFGHNSGAHINPAVTVSFLVANEIDVYRALLYIFVQLLGATTASNVLRLLVPDHAQGTLGMTMITEGISLSQAFIIEFLITFILCYTVHAICDKRRDDIGGSKALAVGLAVTIGCLFGGPYTGASMNPARSFGPASVMHIWKNHWIYWIGPIAGSVVAGLMYTRVLRKPASDSMPNTPQSSTRRVPPNHV</sequence>
<dbReference type="InterPro" id="IPR023271">
    <property type="entry name" value="Aquaporin-like"/>
</dbReference>
<feature type="region of interest" description="Disordered" evidence="9">
    <location>
        <begin position="316"/>
        <end position="337"/>
    </location>
</feature>
<name>A0A814BKD8_9BILA</name>
<evidence type="ECO:0000256" key="5">
    <source>
        <dbReference type="ARBA" id="ARBA00022692"/>
    </source>
</evidence>
<keyword evidence="6 10" id="KW-1133">Transmembrane helix</keyword>
<gene>
    <name evidence="11" type="ORF">BJG266_LOCUS11882</name>
    <name evidence="12" type="ORF">QVE165_LOCUS32963</name>
</gene>
<evidence type="ECO:0000256" key="4">
    <source>
        <dbReference type="ARBA" id="ARBA00022475"/>
    </source>
</evidence>
<evidence type="ECO:0000256" key="9">
    <source>
        <dbReference type="SAM" id="MobiDB-lite"/>
    </source>
</evidence>
<feature type="transmembrane region" description="Helical" evidence="10">
    <location>
        <begin position="136"/>
        <end position="155"/>
    </location>
</feature>
<feature type="region of interest" description="Disordered" evidence="9">
    <location>
        <begin position="40"/>
        <end position="59"/>
    </location>
</feature>
<dbReference type="PANTHER" id="PTHR19139:SF199">
    <property type="entry name" value="MIP17260P"/>
    <property type="match status" value="1"/>
</dbReference>
<evidence type="ECO:0008006" key="15">
    <source>
        <dbReference type="Google" id="ProtNLM"/>
    </source>
</evidence>
<dbReference type="PRINTS" id="PR00783">
    <property type="entry name" value="MINTRINSICP"/>
</dbReference>
<keyword evidence="7 10" id="KW-0472">Membrane</keyword>
<keyword evidence="5 8" id="KW-0812">Transmembrane</keyword>
<feature type="transmembrane region" description="Helical" evidence="10">
    <location>
        <begin position="251"/>
        <end position="271"/>
    </location>
</feature>